<evidence type="ECO:0000313" key="13">
    <source>
        <dbReference type="EMBL" id="MXP28872.1"/>
    </source>
</evidence>
<dbReference type="PANTHER" id="PTHR10681">
    <property type="entry name" value="THIOREDOXIN PEROXIDASE"/>
    <property type="match status" value="1"/>
</dbReference>
<dbReference type="Pfam" id="PF10417">
    <property type="entry name" value="1-cysPrx_C"/>
    <property type="match status" value="1"/>
</dbReference>
<dbReference type="InterPro" id="IPR024706">
    <property type="entry name" value="Peroxiredoxin_AhpC-typ"/>
</dbReference>
<keyword evidence="8" id="KW-0676">Redox-active center</keyword>
<evidence type="ECO:0000256" key="7">
    <source>
        <dbReference type="ARBA" id="ARBA00023002"/>
    </source>
</evidence>
<name>A0A845AED9_9SPHN</name>
<evidence type="ECO:0000256" key="11">
    <source>
        <dbReference type="PIRSR" id="PIRSR000239-1"/>
    </source>
</evidence>
<dbReference type="AlphaFoldDB" id="A0A845AED9"/>
<keyword evidence="14" id="KW-1185">Reference proteome</keyword>
<protein>
    <recommendedName>
        <fullName evidence="4">Alkyl hydroperoxide reductase C</fullName>
        <ecNumber evidence="3">1.11.1.26</ecNumber>
    </recommendedName>
    <alternativeName>
        <fullName evidence="9">Peroxiredoxin</fullName>
    </alternativeName>
</protein>
<reference evidence="13 14" key="1">
    <citation type="submission" date="2019-12" db="EMBL/GenBank/DDBJ databases">
        <title>Genomic-based taxomic classification of the family Erythrobacteraceae.</title>
        <authorList>
            <person name="Xu L."/>
        </authorList>
    </citation>
    <scope>NUCLEOTIDE SEQUENCE [LARGE SCALE GENOMIC DNA]</scope>
    <source>
        <strain evidence="13 14">KEMB 9005-328</strain>
    </source>
</reference>
<dbReference type="PROSITE" id="PS51352">
    <property type="entry name" value="THIOREDOXIN_2"/>
    <property type="match status" value="1"/>
</dbReference>
<comment type="subunit">
    <text evidence="2">Homodimer; disulfide-linked, upon oxidation. 5 homodimers assemble to form a ring-like decamer.</text>
</comment>
<keyword evidence="5 13" id="KW-0575">Peroxidase</keyword>
<dbReference type="PIRSF" id="PIRSF000239">
    <property type="entry name" value="AHPC"/>
    <property type="match status" value="1"/>
</dbReference>
<keyword evidence="7 13" id="KW-0560">Oxidoreductase</keyword>
<feature type="active site" description="Cysteine sulfenic acid (-SOH) intermediate; for peroxidase activity" evidence="11">
    <location>
        <position position="56"/>
    </location>
</feature>
<proteinExistence type="inferred from homology"/>
<evidence type="ECO:0000313" key="14">
    <source>
        <dbReference type="Proteomes" id="UP000439780"/>
    </source>
</evidence>
<comment type="caution">
    <text evidence="13">The sequence shown here is derived from an EMBL/GenBank/DDBJ whole genome shotgun (WGS) entry which is preliminary data.</text>
</comment>
<dbReference type="SUPFAM" id="SSF52833">
    <property type="entry name" value="Thioredoxin-like"/>
    <property type="match status" value="1"/>
</dbReference>
<dbReference type="InterPro" id="IPR013766">
    <property type="entry name" value="Thioredoxin_domain"/>
</dbReference>
<accession>A0A845AED9</accession>
<dbReference type="RefSeq" id="WP_160753137.1">
    <property type="nucleotide sequence ID" value="NZ_WTYA01000005.1"/>
</dbReference>
<dbReference type="InterPro" id="IPR000866">
    <property type="entry name" value="AhpC/TSA"/>
</dbReference>
<organism evidence="13 14">
    <name type="scientific">Qipengyuania algicida</name>
    <dbReference type="NCBI Taxonomy" id="1836209"/>
    <lineage>
        <taxon>Bacteria</taxon>
        <taxon>Pseudomonadati</taxon>
        <taxon>Pseudomonadota</taxon>
        <taxon>Alphaproteobacteria</taxon>
        <taxon>Sphingomonadales</taxon>
        <taxon>Erythrobacteraceae</taxon>
        <taxon>Qipengyuania</taxon>
    </lineage>
</organism>
<dbReference type="InterPro" id="IPR036249">
    <property type="entry name" value="Thioredoxin-like_sf"/>
</dbReference>
<dbReference type="Pfam" id="PF00578">
    <property type="entry name" value="AhpC-TSA"/>
    <property type="match status" value="1"/>
</dbReference>
<dbReference type="Gene3D" id="3.40.30.10">
    <property type="entry name" value="Glutaredoxin"/>
    <property type="match status" value="1"/>
</dbReference>
<evidence type="ECO:0000256" key="10">
    <source>
        <dbReference type="ARBA" id="ARBA00047572"/>
    </source>
</evidence>
<dbReference type="EMBL" id="WTYA01000005">
    <property type="protein sequence ID" value="MXP28872.1"/>
    <property type="molecule type" value="Genomic_DNA"/>
</dbReference>
<evidence type="ECO:0000256" key="1">
    <source>
        <dbReference type="ARBA" id="ARBA00009796"/>
    </source>
</evidence>
<dbReference type="InterPro" id="IPR019479">
    <property type="entry name" value="Peroxiredoxin_C"/>
</dbReference>
<evidence type="ECO:0000256" key="9">
    <source>
        <dbReference type="ARBA" id="ARBA00032077"/>
    </source>
</evidence>
<gene>
    <name evidence="13" type="ORF">GRI58_08560</name>
</gene>
<evidence type="ECO:0000256" key="6">
    <source>
        <dbReference type="ARBA" id="ARBA00022862"/>
    </source>
</evidence>
<keyword evidence="6" id="KW-0049">Antioxidant</keyword>
<dbReference type="InterPro" id="IPR050217">
    <property type="entry name" value="Peroxiredoxin"/>
</dbReference>
<dbReference type="GO" id="GO:0033554">
    <property type="term" value="P:cellular response to stress"/>
    <property type="evidence" value="ECO:0007669"/>
    <property type="project" value="TreeGrafter"/>
</dbReference>
<feature type="domain" description="Thioredoxin" evidence="12">
    <location>
        <begin position="15"/>
        <end position="170"/>
    </location>
</feature>
<evidence type="ECO:0000259" key="12">
    <source>
        <dbReference type="PROSITE" id="PS51352"/>
    </source>
</evidence>
<dbReference type="GO" id="GO:0005829">
    <property type="term" value="C:cytosol"/>
    <property type="evidence" value="ECO:0007669"/>
    <property type="project" value="TreeGrafter"/>
</dbReference>
<dbReference type="GO" id="GO:0008379">
    <property type="term" value="F:thioredoxin peroxidase activity"/>
    <property type="evidence" value="ECO:0007669"/>
    <property type="project" value="TreeGrafter"/>
</dbReference>
<dbReference type="OrthoDB" id="9812811at2"/>
<evidence type="ECO:0000256" key="8">
    <source>
        <dbReference type="ARBA" id="ARBA00023284"/>
    </source>
</evidence>
<dbReference type="GO" id="GO:0102039">
    <property type="term" value="F:NADH-dependent peroxiredoxin activity"/>
    <property type="evidence" value="ECO:0007669"/>
    <property type="project" value="UniProtKB-EC"/>
</dbReference>
<dbReference type="EC" id="1.11.1.26" evidence="3"/>
<dbReference type="PANTHER" id="PTHR10681:SF121">
    <property type="entry name" value="ALKYL HYDROPEROXIDE REDUCTASE C"/>
    <property type="match status" value="1"/>
</dbReference>
<evidence type="ECO:0000256" key="2">
    <source>
        <dbReference type="ARBA" id="ARBA00011654"/>
    </source>
</evidence>
<evidence type="ECO:0000256" key="3">
    <source>
        <dbReference type="ARBA" id="ARBA00013021"/>
    </source>
</evidence>
<comment type="similarity">
    <text evidence="1">Belongs to the peroxiredoxin family. AhpC/Prx1 subfamily.</text>
</comment>
<dbReference type="NCBIfam" id="NF009668">
    <property type="entry name" value="PRK13189.1"/>
    <property type="match status" value="1"/>
</dbReference>
<dbReference type="Proteomes" id="UP000439780">
    <property type="component" value="Unassembled WGS sequence"/>
</dbReference>
<sequence>MENELPIRSAPCAGLRIGDRAPNFSARSTAGDFKLSDYRGHWVILFSHPANFTPVCTTEFAALARRMDDFSGRKCVLAALSIDTLFSHFAWLRVIRDRLGVEVRFPIIEDPTMVVARAYGMVGTADSDSAAVRTTYFIDPDGIIRLMTCYPANVGRSIDELLRALDALQAVEDGDLAPADWQAGDQLLPPPSQDLDAVFAAPDDMAWFLRERGDD</sequence>
<dbReference type="GO" id="GO:0045454">
    <property type="term" value="P:cell redox homeostasis"/>
    <property type="evidence" value="ECO:0007669"/>
    <property type="project" value="TreeGrafter"/>
</dbReference>
<evidence type="ECO:0000256" key="4">
    <source>
        <dbReference type="ARBA" id="ARBA00017462"/>
    </source>
</evidence>
<comment type="catalytic activity">
    <reaction evidence="10">
        <text>a hydroperoxide + NADH + H(+) = an alcohol + NAD(+) + H2O</text>
        <dbReference type="Rhea" id="RHEA:62628"/>
        <dbReference type="ChEBI" id="CHEBI:15377"/>
        <dbReference type="ChEBI" id="CHEBI:15378"/>
        <dbReference type="ChEBI" id="CHEBI:30879"/>
        <dbReference type="ChEBI" id="CHEBI:35924"/>
        <dbReference type="ChEBI" id="CHEBI:57540"/>
        <dbReference type="ChEBI" id="CHEBI:57945"/>
        <dbReference type="EC" id="1.11.1.26"/>
    </reaction>
</comment>
<dbReference type="GO" id="GO:0006979">
    <property type="term" value="P:response to oxidative stress"/>
    <property type="evidence" value="ECO:0007669"/>
    <property type="project" value="TreeGrafter"/>
</dbReference>
<evidence type="ECO:0000256" key="5">
    <source>
        <dbReference type="ARBA" id="ARBA00022559"/>
    </source>
</evidence>
<dbReference type="GO" id="GO:0042744">
    <property type="term" value="P:hydrogen peroxide catabolic process"/>
    <property type="evidence" value="ECO:0007669"/>
    <property type="project" value="TreeGrafter"/>
</dbReference>